<evidence type="ECO:0000313" key="2">
    <source>
        <dbReference type="Proteomes" id="UP000013909"/>
    </source>
</evidence>
<proteinExistence type="predicted"/>
<name>R7ZLM0_9BACT</name>
<dbReference type="EMBL" id="AQHR01000114">
    <property type="protein sequence ID" value="EON74967.1"/>
    <property type="molecule type" value="Genomic_DNA"/>
</dbReference>
<dbReference type="Proteomes" id="UP000013909">
    <property type="component" value="Unassembled WGS sequence"/>
</dbReference>
<reference evidence="1 2" key="1">
    <citation type="submission" date="2013-02" db="EMBL/GenBank/DDBJ databases">
        <title>A novel strain isolated from Lonar lake, Maharashtra, India.</title>
        <authorList>
            <person name="Singh A."/>
        </authorList>
    </citation>
    <scope>NUCLEOTIDE SEQUENCE [LARGE SCALE GENOMIC DNA]</scope>
    <source>
        <strain evidence="1 2">AK24</strain>
    </source>
</reference>
<accession>R7ZLM0</accession>
<keyword evidence="2" id="KW-1185">Reference proteome</keyword>
<dbReference type="AlphaFoldDB" id="R7ZLM0"/>
<evidence type="ECO:0000313" key="1">
    <source>
        <dbReference type="EMBL" id="EON74967.1"/>
    </source>
</evidence>
<organism evidence="1 2">
    <name type="scientific">Lunatimonas lonarensis</name>
    <dbReference type="NCBI Taxonomy" id="1232681"/>
    <lineage>
        <taxon>Bacteria</taxon>
        <taxon>Pseudomonadati</taxon>
        <taxon>Bacteroidota</taxon>
        <taxon>Cytophagia</taxon>
        <taxon>Cytophagales</taxon>
        <taxon>Cyclobacteriaceae</taxon>
    </lineage>
</organism>
<comment type="caution">
    <text evidence="1">The sequence shown here is derived from an EMBL/GenBank/DDBJ whole genome shotgun (WGS) entry which is preliminary data.</text>
</comment>
<protein>
    <submittedName>
        <fullName evidence="1">Uncharacterized protein</fullName>
    </submittedName>
</protein>
<gene>
    <name evidence="1" type="ORF">ADIS_4661</name>
</gene>
<sequence>MGVNWHKKYQNQKDADEYSAPNWSFLGFDFDHWLGLF</sequence>